<dbReference type="FunFam" id="3.10.250.10:FF:000009">
    <property type="entry name" value="WC1"/>
    <property type="match status" value="3"/>
</dbReference>
<accession>A0A6P8SH30</accession>
<feature type="domain" description="SRCR" evidence="17">
    <location>
        <begin position="863"/>
        <end position="960"/>
    </location>
</feature>
<dbReference type="InParanoid" id="A0A6P8SH30"/>
<feature type="domain" description="SRCR" evidence="17">
    <location>
        <begin position="1066"/>
        <end position="1166"/>
    </location>
</feature>
<feature type="disulfide bond" evidence="15">
    <location>
        <begin position="492"/>
        <end position="553"/>
    </location>
</feature>
<feature type="disulfide bond" evidence="15">
    <location>
        <begin position="1091"/>
        <end position="1155"/>
    </location>
</feature>
<feature type="disulfide bond" evidence="15">
    <location>
        <begin position="1443"/>
        <end position="1453"/>
    </location>
</feature>
<evidence type="ECO:0000256" key="8">
    <source>
        <dbReference type="ARBA" id="ARBA00023136"/>
    </source>
</evidence>
<feature type="domain" description="SRCR" evidence="17">
    <location>
        <begin position="454"/>
        <end position="554"/>
    </location>
</feature>
<feature type="disulfide bond" evidence="15">
    <location>
        <begin position="1412"/>
        <end position="1473"/>
    </location>
</feature>
<evidence type="ECO:0000256" key="12">
    <source>
        <dbReference type="ARBA" id="ARBA00058074"/>
    </source>
</evidence>
<feature type="disulfide bond" evidence="15">
    <location>
        <begin position="219"/>
        <end position="229"/>
    </location>
</feature>
<dbReference type="PANTHER" id="PTHR48071:SF15">
    <property type="entry name" value="SRCR DOMAIN-CONTAINING PROTEIN"/>
    <property type="match status" value="1"/>
</dbReference>
<evidence type="ECO:0000256" key="16">
    <source>
        <dbReference type="SAM" id="Phobius"/>
    </source>
</evidence>
<feature type="domain" description="SRCR" evidence="17">
    <location>
        <begin position="657"/>
        <end position="756"/>
    </location>
</feature>
<dbReference type="InterPro" id="IPR001190">
    <property type="entry name" value="SRCR"/>
</dbReference>
<dbReference type="InterPro" id="IPR003599">
    <property type="entry name" value="Ig_sub"/>
</dbReference>
<feature type="domain" description="Ig-like" evidence="18">
    <location>
        <begin position="1274"/>
        <end position="1347"/>
    </location>
</feature>
<dbReference type="GO" id="GO:0004252">
    <property type="term" value="F:serine-type endopeptidase activity"/>
    <property type="evidence" value="ECO:0007669"/>
    <property type="project" value="TreeGrafter"/>
</dbReference>
<comment type="subcellular location">
    <subcellularLocation>
        <location evidence="1">Membrane</location>
        <topology evidence="1">Single-pass membrane protein</topology>
    </subcellularLocation>
    <subcellularLocation>
        <location evidence="2">Secreted</location>
    </subcellularLocation>
</comment>
<dbReference type="FunFam" id="3.10.250.10:FF:000007">
    <property type="entry name" value="Soluble scavenger receptor cysteine-rich domain-containing protein SSC5D"/>
    <property type="match status" value="1"/>
</dbReference>
<evidence type="ECO:0000256" key="11">
    <source>
        <dbReference type="ARBA" id="ARBA00023180"/>
    </source>
</evidence>
<keyword evidence="10" id="KW-0675">Receptor</keyword>
<keyword evidence="8 16" id="KW-0472">Membrane</keyword>
<dbReference type="PROSITE" id="PS50835">
    <property type="entry name" value="IG_LIKE"/>
    <property type="match status" value="3"/>
</dbReference>
<feature type="disulfide bond" evidence="15">
    <location>
        <begin position="1135"/>
        <end position="1145"/>
    </location>
</feature>
<dbReference type="PROSITE" id="PS00420">
    <property type="entry name" value="SRCR_1"/>
    <property type="match status" value="1"/>
</dbReference>
<feature type="disulfide bond" evidence="15">
    <location>
        <begin position="1237"/>
        <end position="1247"/>
    </location>
</feature>
<keyword evidence="7 16" id="KW-1133">Transmembrane helix</keyword>
<dbReference type="PANTHER" id="PTHR48071">
    <property type="entry name" value="SRCR DOMAIN-CONTAINING PROTEIN"/>
    <property type="match status" value="1"/>
</dbReference>
<feature type="domain" description="SRCR" evidence="17">
    <location>
        <begin position="1476"/>
        <end position="1576"/>
    </location>
</feature>
<evidence type="ECO:0000256" key="4">
    <source>
        <dbReference type="ARBA" id="ARBA00022692"/>
    </source>
</evidence>
<feature type="disulfide bond" evidence="15">
    <location>
        <begin position="523"/>
        <end position="533"/>
    </location>
</feature>
<organism evidence="19 20">
    <name type="scientific">Geotrypetes seraphini</name>
    <name type="common">Gaboon caecilian</name>
    <name type="synonym">Caecilia seraphini</name>
    <dbReference type="NCBI Taxonomy" id="260995"/>
    <lineage>
        <taxon>Eukaryota</taxon>
        <taxon>Metazoa</taxon>
        <taxon>Chordata</taxon>
        <taxon>Craniata</taxon>
        <taxon>Vertebrata</taxon>
        <taxon>Euteleostomi</taxon>
        <taxon>Amphibia</taxon>
        <taxon>Gymnophiona</taxon>
        <taxon>Geotrypetes</taxon>
    </lineage>
</organism>
<protein>
    <recommendedName>
        <fullName evidence="14">Soluble scavenger receptor cysteine-rich domain-containing protein SSC5D</fullName>
    </recommendedName>
</protein>
<dbReference type="GeneID" id="117368385"/>
<feature type="disulfide bond" evidence="15">
    <location>
        <begin position="828"/>
        <end position="838"/>
    </location>
</feature>
<feature type="domain" description="SRCR" evidence="17">
    <location>
        <begin position="149"/>
        <end position="250"/>
    </location>
</feature>
<comment type="subunit">
    <text evidence="13">Interacts with LGALS1 and laminin.</text>
</comment>
<dbReference type="FunFam" id="3.10.250.10:FF:000006">
    <property type="entry name" value="neurotrypsin isoform X2"/>
    <property type="match status" value="2"/>
</dbReference>
<evidence type="ECO:0000259" key="18">
    <source>
        <dbReference type="PROSITE" id="PS50835"/>
    </source>
</evidence>
<feature type="disulfide bond" evidence="15">
    <location>
        <begin position="725"/>
        <end position="735"/>
    </location>
</feature>
<evidence type="ECO:0000256" key="5">
    <source>
        <dbReference type="ARBA" id="ARBA00022729"/>
    </source>
</evidence>
<feature type="disulfide bond" evidence="15">
    <location>
        <begin position="1104"/>
        <end position="1165"/>
    </location>
</feature>
<feature type="domain" description="Ig-like" evidence="18">
    <location>
        <begin position="1582"/>
        <end position="1652"/>
    </location>
</feature>
<feature type="disulfide bond" evidence="15">
    <location>
        <begin position="1193"/>
        <end position="1257"/>
    </location>
</feature>
<dbReference type="PRINTS" id="PR00258">
    <property type="entry name" value="SPERACTRCPTR"/>
</dbReference>
<feature type="disulfide bond" evidence="15">
    <location>
        <begin position="116"/>
        <end position="126"/>
    </location>
</feature>
<keyword evidence="19" id="KW-1185">Reference proteome</keyword>
<gene>
    <name evidence="20" type="primary">LOC117368385</name>
</gene>
<evidence type="ECO:0000256" key="3">
    <source>
        <dbReference type="ARBA" id="ARBA00022525"/>
    </source>
</evidence>
<feature type="disulfide bond" evidence="15">
    <location>
        <begin position="1514"/>
        <end position="1575"/>
    </location>
</feature>
<feature type="disulfide bond" evidence="15">
    <location>
        <begin position="188"/>
        <end position="249"/>
    </location>
</feature>
<comment type="caution">
    <text evidence="15">Lacks conserved residue(s) required for the propagation of feature annotation.</text>
</comment>
<feature type="disulfide bond" evidence="15">
    <location>
        <begin position="681"/>
        <end position="745"/>
    </location>
</feature>
<sequence>MRGRQAAVLSYREEVMFALWNNLMDKAVLTYVYLSVMGFMQTDQFQLRLVNGSHQCAGRVEVFHEEKWGTVCDDSWDLEDAAVVCKQMDCGPVRSAPSGAHFGKGKEQIWLDDVHCNGSETLLADCMHDSWGEHNCDHMEDAGVVCSMQRLADGPHQCAGRVEVIHDNEWGTVCDEDWDLQSAAELVCRHMECGPALSAPTGAHFGQGSGRIWLSNVHCKGTESLLTACSSKHWSEHSCNHGQDASVICSDVRLMDGTNHCNGRVEMLKDNTWNTICSSTWSLREAQVVCNTLGCGIALSVSQNSRSMAYPYATSVTVVFCEGTESQLRNCQINTTSVSLCTAFQTAHVRCSGILLKPTLSLSPFHNARTGEDELELKCAVPRFEINTTVYFYKMNESKPLAEKKLSYNESYILYRVTGSNILNTIRYTCQYELRSVGPAHKSPYSEAKQFVGLRLMDGSNDCVGRLEMYQNHQWGSVCDASWTLQDSQVVCRALGCGTALIALEGAPFGNGTSPVWMTDITCKGTESLYTVCHTSSENKETKTCKAVASIVCSGGLQKPNISLSPYQIAFKKKDNLELTCSFPNLHMNIIVYFKTKNLVIIEKLPAGRSMAVYAMKNLEPWNEGEYGCHYEVEHSGSTLRSPDSETVHIFVDHLKWALMDGSRCSGILAVNHNDQWGTVCAHGWDLRDSQVICRELDCGYPVLHEWQHFHNQGDGPIWIHEMNCNGTESHLNECKAKPFGTNNCNHREDVNVICSDIRLLDGPNYCAGRMEMLTENNTWVAVCSENWDLQDAKVLCRSLGCGPALAIAESSMFARGSSPILMTDVNCTGSESYLKYCPFVSLANSTRNCSNAHSAGVICSVVRLETAECSGRVELYHEGQWKPVSSRGWDIWDAQVVCKEIGCGFAVSTKTGPSFEQRISMHWFEDVNCNGTESHLTDCPGNWNEHMDGHGEKAGVTCSGYLGKPTLTHSPELLTLDKGASVQLNCTIPRLYVNTSVYFYKANRATPIAVKSLSSSENNAEYTMNDLDTSDEGKYTCVCELEIMGQVIKSKESNFIFILLGELQLRLVNGSNQCSGRVEVLQDGQWGTVCDDMWGIEDAKLVCKQLNCGLSVSALGNAEFGEGSGPIWLDDIGCAGNESHLGQCKSTAWGKHNCRHSEDAGTVCSDVALKNGPTLCAGRVEVVHEDQWTTVCGHGWDLQDAFVVCKEIGCGLPISVSGAFQSEQETVPIWLSDVDCKGTETKIADCLASTGNKQNCSHAEDASVVCSGHLSQPTMTRSPKGIVAKRGDHVQLSCTIPRFHIKSVVYFLKENVSNPITVETLSSEEITAFHNLSLLDTSENGRYICQYELGLPGQSFKSPESDPVKVVMGDMPIRLVEGPHRCAGRLEVFHDNQWGTVCDDFWDIVDAAVVCKQLDCGPAISALSKAFFGKGAGPIWLETVTCVGNESLISECESEEMRGNRCSHDEDAGVVCAEVKLLGGPGNCAGTVEVLHNDLWGHVCNHNWDLQDAEVVCSSMQCGYALSAVKIGHFGHGSGPFWLEDVNCDGTESSISKCQATFSAGVGCTNGADATVVCSDDILHPNISMEPASGEMTEGQTLVIRCYVLDIYENLTFILYQISNDTSSLLHASGTNGSTVFTLIGGNSTGNYSCQYVAYVGERHFHSPLSQTLQVTLLLPSTDYTAVLVILALVVVIAAVVIFLNRKKLRKRIFKNSGLAVYVNLRDIVDYDDSDKTDAFHDAKPTYMRRDFTEREEEETTHQDNSITAINSVNEDSRNYALDANTNDHDILLCDY</sequence>
<feature type="disulfide bond" evidence="15">
    <location>
        <begin position="85"/>
        <end position="146"/>
    </location>
</feature>
<dbReference type="OrthoDB" id="536948at2759"/>
<proteinExistence type="predicted"/>
<dbReference type="Gene3D" id="2.60.40.10">
    <property type="entry name" value="Immunoglobulins"/>
    <property type="match status" value="4"/>
</dbReference>
<evidence type="ECO:0000259" key="17">
    <source>
        <dbReference type="PROSITE" id="PS50287"/>
    </source>
</evidence>
<dbReference type="RefSeq" id="XP_033817874.1">
    <property type="nucleotide sequence ID" value="XM_033961983.1"/>
</dbReference>
<feature type="disulfide bond" evidence="15">
    <location>
        <begin position="72"/>
        <end position="136"/>
    </location>
</feature>
<keyword evidence="9 15" id="KW-1015">Disulfide bond</keyword>
<evidence type="ECO:0000256" key="9">
    <source>
        <dbReference type="ARBA" id="ARBA00023157"/>
    </source>
</evidence>
<feature type="disulfide bond" evidence="15">
    <location>
        <begin position="1545"/>
        <end position="1555"/>
    </location>
</feature>
<feature type="disulfide bond" evidence="15">
    <location>
        <begin position="1501"/>
        <end position="1565"/>
    </location>
</feature>
<feature type="domain" description="SRCR" evidence="17">
    <location>
        <begin position="1168"/>
        <end position="1268"/>
    </location>
</feature>
<dbReference type="Gene3D" id="3.10.250.10">
    <property type="entry name" value="SRCR-like domain"/>
    <property type="match status" value="11"/>
</dbReference>
<feature type="disulfide bond" evidence="15">
    <location>
        <begin position="290"/>
        <end position="351"/>
    </location>
</feature>
<keyword evidence="6" id="KW-0677">Repeat</keyword>
<dbReference type="GO" id="GO:0005886">
    <property type="term" value="C:plasma membrane"/>
    <property type="evidence" value="ECO:0007669"/>
    <property type="project" value="TreeGrafter"/>
</dbReference>
<evidence type="ECO:0000256" key="13">
    <source>
        <dbReference type="ARBA" id="ARBA00064153"/>
    </source>
</evidence>
<dbReference type="GO" id="GO:0005615">
    <property type="term" value="C:extracellular space"/>
    <property type="evidence" value="ECO:0007669"/>
    <property type="project" value="TreeGrafter"/>
</dbReference>
<keyword evidence="3" id="KW-0964">Secreted</keyword>
<dbReference type="FunFam" id="3.10.250.10:FF:000016">
    <property type="entry name" value="Scavenger receptor cysteine-rich protein type 12"/>
    <property type="match status" value="1"/>
</dbReference>
<keyword evidence="5" id="KW-0732">Signal</keyword>
<dbReference type="InterPro" id="IPR036179">
    <property type="entry name" value="Ig-like_dom_sf"/>
</dbReference>
<keyword evidence="4 16" id="KW-0812">Transmembrane</keyword>
<dbReference type="PROSITE" id="PS50287">
    <property type="entry name" value="SRCR_2"/>
    <property type="match status" value="11"/>
</dbReference>
<evidence type="ECO:0000256" key="7">
    <source>
        <dbReference type="ARBA" id="ARBA00022989"/>
    </source>
</evidence>
<feature type="domain" description="SRCR" evidence="17">
    <location>
        <begin position="47"/>
        <end position="147"/>
    </location>
</feature>
<evidence type="ECO:0000256" key="15">
    <source>
        <dbReference type="PROSITE-ProRule" id="PRU00196"/>
    </source>
</evidence>
<dbReference type="KEGG" id="gsh:117368385"/>
<feature type="disulfide bond" evidence="15">
    <location>
        <begin position="1206"/>
        <end position="1267"/>
    </location>
</feature>
<comment type="function">
    <text evidence="12">Binds to extracellular matrix proteins. Binds to pathogen-associated molecular patterns (PAMPs) present on the cell walls of Gram-positive and Gram-negative bacteria and fungi, behaving as a pattern recognition receptor (PRR). Induces bacterial and fungal aggregation and subsequent inhibition of PAMP-induced cytokine release. Does not possess intrinsic bactericidal activity. May play a role in the innate defense and homeostasis of certain epithelial surfaces.</text>
</comment>
<name>A0A6P8SH30_GEOSA</name>
<feature type="domain" description="Ig-like" evidence="18">
    <location>
        <begin position="966"/>
        <end position="1038"/>
    </location>
</feature>
<evidence type="ECO:0000256" key="1">
    <source>
        <dbReference type="ARBA" id="ARBA00004167"/>
    </source>
</evidence>
<keyword evidence="11" id="KW-0325">Glycoprotein</keyword>
<feature type="disulfide bond" evidence="15">
    <location>
        <begin position="694"/>
        <end position="755"/>
    </location>
</feature>
<feature type="disulfide bond" evidence="15">
    <location>
        <begin position="1399"/>
        <end position="1463"/>
    </location>
</feature>
<evidence type="ECO:0000313" key="20">
    <source>
        <dbReference type="RefSeq" id="XP_033817874.1"/>
    </source>
</evidence>
<dbReference type="InterPro" id="IPR007110">
    <property type="entry name" value="Ig-like_dom"/>
</dbReference>
<dbReference type="Pfam" id="PF00530">
    <property type="entry name" value="SRCR"/>
    <property type="match status" value="11"/>
</dbReference>
<feature type="domain" description="SRCR" evidence="17">
    <location>
        <begin position="758"/>
        <end position="861"/>
    </location>
</feature>
<evidence type="ECO:0000256" key="14">
    <source>
        <dbReference type="ARBA" id="ARBA00069168"/>
    </source>
</evidence>
<evidence type="ECO:0000256" key="10">
    <source>
        <dbReference type="ARBA" id="ARBA00023170"/>
    </source>
</evidence>
<feature type="disulfide bond" evidence="15">
    <location>
        <begin position="277"/>
        <end position="341"/>
    </location>
</feature>
<feature type="domain" description="SRCR" evidence="17">
    <location>
        <begin position="252"/>
        <end position="352"/>
    </location>
</feature>
<dbReference type="SMART" id="SM00409">
    <property type="entry name" value="IG"/>
    <property type="match status" value="4"/>
</dbReference>
<dbReference type="GO" id="GO:0031638">
    <property type="term" value="P:zymogen activation"/>
    <property type="evidence" value="ECO:0007669"/>
    <property type="project" value="TreeGrafter"/>
</dbReference>
<feature type="domain" description="SRCR" evidence="17">
    <location>
        <begin position="1374"/>
        <end position="1474"/>
    </location>
</feature>
<reference evidence="20" key="1">
    <citation type="submission" date="2025-08" db="UniProtKB">
        <authorList>
            <consortium name="RefSeq"/>
        </authorList>
    </citation>
    <scope>IDENTIFICATION</scope>
</reference>
<evidence type="ECO:0000256" key="2">
    <source>
        <dbReference type="ARBA" id="ARBA00004613"/>
    </source>
</evidence>
<dbReference type="SUPFAM" id="SSF48726">
    <property type="entry name" value="Immunoglobulin"/>
    <property type="match status" value="4"/>
</dbReference>
<dbReference type="InterPro" id="IPR036772">
    <property type="entry name" value="SRCR-like_dom_sf"/>
</dbReference>
<dbReference type="SUPFAM" id="SSF56487">
    <property type="entry name" value="SRCR-like"/>
    <property type="match status" value="11"/>
</dbReference>
<dbReference type="FunFam" id="3.10.250.10:FF:000002">
    <property type="entry name" value="Scavenger receptor cysteine-rich type 1 protein M130"/>
    <property type="match status" value="2"/>
</dbReference>
<dbReference type="InterPro" id="IPR013783">
    <property type="entry name" value="Ig-like_fold"/>
</dbReference>
<dbReference type="Proteomes" id="UP000515159">
    <property type="component" value="Chromosome 10"/>
</dbReference>
<dbReference type="FunFam" id="3.10.250.10:FF:000013">
    <property type="entry name" value="CD163 molecule like 1"/>
    <property type="match status" value="2"/>
</dbReference>
<evidence type="ECO:0000256" key="6">
    <source>
        <dbReference type="ARBA" id="ARBA00022737"/>
    </source>
</evidence>
<dbReference type="SMART" id="SM00202">
    <property type="entry name" value="SR"/>
    <property type="match status" value="11"/>
</dbReference>
<feature type="disulfide bond" evidence="15">
    <location>
        <begin position="930"/>
        <end position="940"/>
    </location>
</feature>
<feature type="disulfide bond" evidence="15">
    <location>
        <begin position="321"/>
        <end position="331"/>
    </location>
</feature>
<evidence type="ECO:0000313" key="19">
    <source>
        <dbReference type="Proteomes" id="UP000515159"/>
    </source>
</evidence>
<feature type="transmembrane region" description="Helical" evidence="16">
    <location>
        <begin position="1681"/>
        <end position="1702"/>
    </location>
</feature>